<feature type="region of interest" description="Disordered" evidence="1">
    <location>
        <begin position="114"/>
        <end position="163"/>
    </location>
</feature>
<dbReference type="InterPro" id="IPR024752">
    <property type="entry name" value="Myb/SANT-like_dom"/>
</dbReference>
<dbReference type="AlphaFoldDB" id="A0A822XE95"/>
<dbReference type="EMBL" id="DUZY01000001">
    <property type="protein sequence ID" value="DAD18507.1"/>
    <property type="molecule type" value="Genomic_DNA"/>
</dbReference>
<dbReference type="SUPFAM" id="SSF52768">
    <property type="entry name" value="Arginase/deacetylase"/>
    <property type="match status" value="1"/>
</dbReference>
<gene>
    <name evidence="3" type="ORF">HUJ06_019970</name>
</gene>
<accession>A0A822XE95</accession>
<dbReference type="PANTHER" id="PTHR46250:SF18">
    <property type="entry name" value="MYB_SANT-LIKE DOMAIN-CONTAINING PROTEIN"/>
    <property type="match status" value="1"/>
</dbReference>
<dbReference type="Gene3D" id="3.40.800.20">
    <property type="entry name" value="Histone deacetylase domain"/>
    <property type="match status" value="1"/>
</dbReference>
<evidence type="ECO:0000313" key="4">
    <source>
        <dbReference type="Proteomes" id="UP000607653"/>
    </source>
</evidence>
<evidence type="ECO:0000259" key="2">
    <source>
        <dbReference type="Pfam" id="PF12776"/>
    </source>
</evidence>
<sequence length="396" mass="44343">MWRSDNGTFKSGYLNQLERFMETNLPGCGLKANPHIESRVKHMKRQYAAICEMLSPSCSGFGWDDVKKCITCKDEVFNGWVKSHPHAKGLRNKPFPFFDGLSIIFGRDRATGESVEAPADAAENVEREEYNNPPIVGESINGASSAPHPHRASKRSRSNTDDDPVARALVDELSRVGQHFSVVREIISQVADALIDKEGREMRMRVFDELMKVTSLSMNARMKVKNNLAALLMEWDRSKDPRVLFFSVHRGDGGFYTMVGEGLGAGYNVNVPWEHGQCGDADYLAVWDYILIPWEHGKGGCQITPYGYSVMMKKGKIVMALEGGYNLDSLANSVLACVKVLLEDEPVVRTSEAYPFESTWHAIQKVRQELSPFWPILADELPKTIKKATPIQVILS</sequence>
<feature type="compositionally biased region" description="Basic residues" evidence="1">
    <location>
        <begin position="148"/>
        <end position="157"/>
    </location>
</feature>
<dbReference type="InterPro" id="IPR023696">
    <property type="entry name" value="Ureohydrolase_dom_sf"/>
</dbReference>
<dbReference type="Pfam" id="PF12776">
    <property type="entry name" value="Myb_DNA-bind_3"/>
    <property type="match status" value="1"/>
</dbReference>
<evidence type="ECO:0000313" key="3">
    <source>
        <dbReference type="EMBL" id="DAD18507.1"/>
    </source>
</evidence>
<dbReference type="Proteomes" id="UP000607653">
    <property type="component" value="Unassembled WGS sequence"/>
</dbReference>
<keyword evidence="4" id="KW-1185">Reference proteome</keyword>
<protein>
    <recommendedName>
        <fullName evidence="2">Myb/SANT-like domain-containing protein</fullName>
    </recommendedName>
</protein>
<comment type="caution">
    <text evidence="3">The sequence shown here is derived from an EMBL/GenBank/DDBJ whole genome shotgun (WGS) entry which is preliminary data.</text>
</comment>
<name>A0A822XE95_NELNU</name>
<dbReference type="PANTHER" id="PTHR46250">
    <property type="entry name" value="MYB/SANT-LIKE DNA-BINDING DOMAIN PROTEIN-RELATED"/>
    <property type="match status" value="1"/>
</dbReference>
<organism evidence="3 4">
    <name type="scientific">Nelumbo nucifera</name>
    <name type="common">Sacred lotus</name>
    <dbReference type="NCBI Taxonomy" id="4432"/>
    <lineage>
        <taxon>Eukaryota</taxon>
        <taxon>Viridiplantae</taxon>
        <taxon>Streptophyta</taxon>
        <taxon>Embryophyta</taxon>
        <taxon>Tracheophyta</taxon>
        <taxon>Spermatophyta</taxon>
        <taxon>Magnoliopsida</taxon>
        <taxon>Proteales</taxon>
        <taxon>Nelumbonaceae</taxon>
        <taxon>Nelumbo</taxon>
    </lineage>
</organism>
<evidence type="ECO:0000256" key="1">
    <source>
        <dbReference type="SAM" id="MobiDB-lite"/>
    </source>
</evidence>
<proteinExistence type="predicted"/>
<reference evidence="3 4" key="1">
    <citation type="journal article" date="2020" name="Mol. Biol. Evol.">
        <title>Distinct Expression and Methylation Patterns for Genes with Different Fates following a Single Whole-Genome Duplication in Flowering Plants.</title>
        <authorList>
            <person name="Shi T."/>
            <person name="Rahmani R.S."/>
            <person name="Gugger P.F."/>
            <person name="Wang M."/>
            <person name="Li H."/>
            <person name="Zhang Y."/>
            <person name="Li Z."/>
            <person name="Wang Q."/>
            <person name="Van de Peer Y."/>
            <person name="Marchal K."/>
            <person name="Chen J."/>
        </authorList>
    </citation>
    <scope>NUCLEOTIDE SEQUENCE [LARGE SCALE GENOMIC DNA]</scope>
    <source>
        <tissue evidence="3">Leaf</tissue>
    </source>
</reference>
<feature type="domain" description="Myb/SANT-like" evidence="2">
    <location>
        <begin position="31"/>
        <end position="77"/>
    </location>
</feature>
<dbReference type="InterPro" id="IPR037138">
    <property type="entry name" value="His_deacetylse_dom_sf"/>
</dbReference>